<evidence type="ECO:0000313" key="1">
    <source>
        <dbReference type="EMBL" id="GAU89708.1"/>
    </source>
</evidence>
<protein>
    <submittedName>
        <fullName evidence="1">Uncharacterized protein</fullName>
    </submittedName>
</protein>
<dbReference type="EMBL" id="BDGG01000001">
    <property type="protein sequence ID" value="GAU89708.1"/>
    <property type="molecule type" value="Genomic_DNA"/>
</dbReference>
<evidence type="ECO:0000313" key="2">
    <source>
        <dbReference type="Proteomes" id="UP000186922"/>
    </source>
</evidence>
<organism evidence="1 2">
    <name type="scientific">Ramazzottius varieornatus</name>
    <name type="common">Water bear</name>
    <name type="synonym">Tardigrade</name>
    <dbReference type="NCBI Taxonomy" id="947166"/>
    <lineage>
        <taxon>Eukaryota</taxon>
        <taxon>Metazoa</taxon>
        <taxon>Ecdysozoa</taxon>
        <taxon>Tardigrada</taxon>
        <taxon>Eutardigrada</taxon>
        <taxon>Parachela</taxon>
        <taxon>Hypsibioidea</taxon>
        <taxon>Ramazzottiidae</taxon>
        <taxon>Ramazzottius</taxon>
    </lineage>
</organism>
<keyword evidence="2" id="KW-1185">Reference proteome</keyword>
<dbReference type="Proteomes" id="UP000186922">
    <property type="component" value="Unassembled WGS sequence"/>
</dbReference>
<gene>
    <name evidence="1" type="primary">RvY_02224-1</name>
    <name evidence="1" type="synonym">RvY_02224.1</name>
    <name evidence="1" type="ORF">RvY_02224</name>
</gene>
<accession>A0A1D1UU55</accession>
<sequence length="135" mass="14699">MNVESKAAAHDVTAVQVMAVALDCALNNSVGRIHGTVMGPIPYDATKVNKQATLTFFVHSCPCFVIAMKITKSANDSPSKKLPPKINIRLPSFSIRADDKTLSINLENTLTLSTPAQFKIWEAANHLGMIVFFLK</sequence>
<comment type="caution">
    <text evidence="1">The sequence shown here is derived from an EMBL/GenBank/DDBJ whole genome shotgun (WGS) entry which is preliminary data.</text>
</comment>
<name>A0A1D1UU55_RAMVA</name>
<reference evidence="1 2" key="1">
    <citation type="journal article" date="2016" name="Nat. Commun.">
        <title>Extremotolerant tardigrade genome and improved radiotolerance of human cultured cells by tardigrade-unique protein.</title>
        <authorList>
            <person name="Hashimoto T."/>
            <person name="Horikawa D.D."/>
            <person name="Saito Y."/>
            <person name="Kuwahara H."/>
            <person name="Kozuka-Hata H."/>
            <person name="Shin-I T."/>
            <person name="Minakuchi Y."/>
            <person name="Ohishi K."/>
            <person name="Motoyama A."/>
            <person name="Aizu T."/>
            <person name="Enomoto A."/>
            <person name="Kondo K."/>
            <person name="Tanaka S."/>
            <person name="Hara Y."/>
            <person name="Koshikawa S."/>
            <person name="Sagara H."/>
            <person name="Miura T."/>
            <person name="Yokobori S."/>
            <person name="Miyagawa K."/>
            <person name="Suzuki Y."/>
            <person name="Kubo T."/>
            <person name="Oyama M."/>
            <person name="Kohara Y."/>
            <person name="Fujiyama A."/>
            <person name="Arakawa K."/>
            <person name="Katayama T."/>
            <person name="Toyoda A."/>
            <person name="Kunieda T."/>
        </authorList>
    </citation>
    <scope>NUCLEOTIDE SEQUENCE [LARGE SCALE GENOMIC DNA]</scope>
    <source>
        <strain evidence="1 2">YOKOZUNA-1</strain>
    </source>
</reference>
<proteinExistence type="predicted"/>
<dbReference type="AlphaFoldDB" id="A0A1D1UU55"/>